<dbReference type="InterPro" id="IPR003703">
    <property type="entry name" value="Acyl_CoA_thio"/>
</dbReference>
<comment type="similarity">
    <text evidence="1">Belongs to the C/M/P thioester hydrolase family.</text>
</comment>
<name>A0A9P9WK43_9PEZI</name>
<proteinExistence type="inferred from homology"/>
<gene>
    <name evidence="5" type="ORF">JX265_007254</name>
</gene>
<dbReference type="AlphaFoldDB" id="A0A9P9WK43"/>
<organism evidence="5 6">
    <name type="scientific">Neoarthrinium moseri</name>
    <dbReference type="NCBI Taxonomy" id="1658444"/>
    <lineage>
        <taxon>Eukaryota</taxon>
        <taxon>Fungi</taxon>
        <taxon>Dikarya</taxon>
        <taxon>Ascomycota</taxon>
        <taxon>Pezizomycotina</taxon>
        <taxon>Sordariomycetes</taxon>
        <taxon>Xylariomycetidae</taxon>
        <taxon>Amphisphaeriales</taxon>
        <taxon>Apiosporaceae</taxon>
        <taxon>Neoarthrinium</taxon>
    </lineage>
</organism>
<feature type="domain" description="Acyl-CoA thioesterase-like N-terminal HotDog" evidence="3">
    <location>
        <begin position="25"/>
        <end position="115"/>
    </location>
</feature>
<comment type="caution">
    <text evidence="5">The sequence shown here is derived from an EMBL/GenBank/DDBJ whole genome shotgun (WGS) entry which is preliminary data.</text>
</comment>
<evidence type="ECO:0000256" key="2">
    <source>
        <dbReference type="ARBA" id="ARBA00022801"/>
    </source>
</evidence>
<dbReference type="GO" id="GO:0009062">
    <property type="term" value="P:fatty acid catabolic process"/>
    <property type="evidence" value="ECO:0007669"/>
    <property type="project" value="TreeGrafter"/>
</dbReference>
<accession>A0A9P9WK43</accession>
<keyword evidence="2" id="KW-0378">Hydrolase</keyword>
<dbReference type="EMBL" id="JAFIMR010000018">
    <property type="protein sequence ID" value="KAI1867452.1"/>
    <property type="molecule type" value="Genomic_DNA"/>
</dbReference>
<dbReference type="InterPro" id="IPR049449">
    <property type="entry name" value="TesB_ACOT8-like_N"/>
</dbReference>
<dbReference type="InterPro" id="IPR029069">
    <property type="entry name" value="HotDog_dom_sf"/>
</dbReference>
<dbReference type="InterPro" id="IPR042171">
    <property type="entry name" value="Acyl-CoA_hotdog"/>
</dbReference>
<evidence type="ECO:0000313" key="6">
    <source>
        <dbReference type="Proteomes" id="UP000829685"/>
    </source>
</evidence>
<dbReference type="GO" id="GO:0006637">
    <property type="term" value="P:acyl-CoA metabolic process"/>
    <property type="evidence" value="ECO:0007669"/>
    <property type="project" value="InterPro"/>
</dbReference>
<dbReference type="Pfam" id="PF13622">
    <property type="entry name" value="4HBT_3"/>
    <property type="match status" value="1"/>
</dbReference>
<evidence type="ECO:0000259" key="4">
    <source>
        <dbReference type="Pfam" id="PF20789"/>
    </source>
</evidence>
<evidence type="ECO:0000259" key="3">
    <source>
        <dbReference type="Pfam" id="PF13622"/>
    </source>
</evidence>
<protein>
    <submittedName>
        <fullName evidence="5">Uncharacterized protein</fullName>
    </submittedName>
</protein>
<dbReference type="CDD" id="cd03444">
    <property type="entry name" value="Thioesterase_II_repeat1"/>
    <property type="match status" value="1"/>
</dbReference>
<feature type="domain" description="Acyl-CoA thioesterase-like C-terminal" evidence="4">
    <location>
        <begin position="203"/>
        <end position="310"/>
    </location>
</feature>
<dbReference type="GO" id="GO:0047617">
    <property type="term" value="F:fatty acyl-CoA hydrolase activity"/>
    <property type="evidence" value="ECO:0007669"/>
    <property type="project" value="InterPro"/>
</dbReference>
<keyword evidence="6" id="KW-1185">Reference proteome</keyword>
<dbReference type="CDD" id="cd03445">
    <property type="entry name" value="Thioesterase_II_repeat2"/>
    <property type="match status" value="1"/>
</dbReference>
<dbReference type="Gene3D" id="2.40.160.210">
    <property type="entry name" value="Acyl-CoA thioesterase, double hotdog domain"/>
    <property type="match status" value="1"/>
</dbReference>
<dbReference type="PANTHER" id="PTHR11066">
    <property type="entry name" value="ACYL-COA THIOESTERASE"/>
    <property type="match status" value="1"/>
</dbReference>
<dbReference type="InterPro" id="IPR049450">
    <property type="entry name" value="ACOT8-like_C"/>
</dbReference>
<sequence>MAETLAEQLAVEETGPGQYVSLTTPERMGNALPIAYGGCTLGIATHAAYQTVKPAYSLYSLVGHFLGPASTNEKLKCTVHETRTTKTFATRRVQVSQLQPDGKMRACMELIADFQVEEPAMLSYTTPPSRKYSGVEGGVSLDEMKESAVSQGKVTRAAAEKFHKGFRMMDTFFDSKYCPEGIAAQNVFGGLKNEPTSQDHLPITEKSSADWIRTRVPLESRGERMGAVSFLIDGAIAFTPLAHNHMWLDDSAACSTLDFALRIFVPDIDINSWHLRERRTMAAGYGRSYSEARLWDEQGTMVASMTQQCILRPKPEAKAKAAL</sequence>
<evidence type="ECO:0000313" key="5">
    <source>
        <dbReference type="EMBL" id="KAI1867452.1"/>
    </source>
</evidence>
<dbReference type="SUPFAM" id="SSF54637">
    <property type="entry name" value="Thioesterase/thiol ester dehydrase-isomerase"/>
    <property type="match status" value="2"/>
</dbReference>
<dbReference type="PANTHER" id="PTHR11066:SF35">
    <property type="entry name" value="ACYL-COA THIOESTERASE II"/>
    <property type="match status" value="1"/>
</dbReference>
<dbReference type="Proteomes" id="UP000829685">
    <property type="component" value="Unassembled WGS sequence"/>
</dbReference>
<dbReference type="GO" id="GO:0005782">
    <property type="term" value="C:peroxisomal matrix"/>
    <property type="evidence" value="ECO:0007669"/>
    <property type="project" value="UniProtKB-SubCell"/>
</dbReference>
<evidence type="ECO:0000256" key="1">
    <source>
        <dbReference type="ARBA" id="ARBA00006538"/>
    </source>
</evidence>
<reference evidence="5" key="1">
    <citation type="submission" date="2021-03" db="EMBL/GenBank/DDBJ databases">
        <title>Revisited historic fungal species revealed as producer of novel bioactive compounds through whole genome sequencing and comparative genomics.</title>
        <authorList>
            <person name="Vignolle G.A."/>
            <person name="Hochenegger N."/>
            <person name="Mach R.L."/>
            <person name="Mach-Aigner A.R."/>
            <person name="Javad Rahimi M."/>
            <person name="Salim K.A."/>
            <person name="Chan C.M."/>
            <person name="Lim L.B.L."/>
            <person name="Cai F."/>
            <person name="Druzhinina I.S."/>
            <person name="U'Ren J.M."/>
            <person name="Derntl C."/>
        </authorList>
    </citation>
    <scope>NUCLEOTIDE SEQUENCE</scope>
    <source>
        <strain evidence="5">TUCIM 5799</strain>
    </source>
</reference>
<dbReference type="Pfam" id="PF20789">
    <property type="entry name" value="4HBT_3C"/>
    <property type="match status" value="1"/>
</dbReference>